<dbReference type="RefSeq" id="WP_379583069.1">
    <property type="nucleotide sequence ID" value="NZ_JBHUFV010000105.1"/>
</dbReference>
<feature type="transmembrane region" description="Helical" evidence="1">
    <location>
        <begin position="182"/>
        <end position="200"/>
    </location>
</feature>
<name>A0ABW4TH87_9ACTN</name>
<dbReference type="Pfam" id="PF06197">
    <property type="entry name" value="DUF998"/>
    <property type="match status" value="1"/>
</dbReference>
<feature type="transmembrane region" description="Helical" evidence="1">
    <location>
        <begin position="114"/>
        <end position="132"/>
    </location>
</feature>
<feature type="transmembrane region" description="Helical" evidence="1">
    <location>
        <begin position="75"/>
        <end position="94"/>
    </location>
</feature>
<evidence type="ECO:0000313" key="3">
    <source>
        <dbReference type="Proteomes" id="UP001597368"/>
    </source>
</evidence>
<proteinExistence type="predicted"/>
<comment type="caution">
    <text evidence="2">The sequence shown here is derived from an EMBL/GenBank/DDBJ whole genome shotgun (WGS) entry which is preliminary data.</text>
</comment>
<feature type="transmembrane region" description="Helical" evidence="1">
    <location>
        <begin position="47"/>
        <end position="68"/>
    </location>
</feature>
<feature type="transmembrane region" description="Helical" evidence="1">
    <location>
        <begin position="7"/>
        <end position="27"/>
    </location>
</feature>
<accession>A0ABW4TH87</accession>
<feature type="transmembrane region" description="Helical" evidence="1">
    <location>
        <begin position="139"/>
        <end position="162"/>
    </location>
</feature>
<keyword evidence="1" id="KW-1133">Transmembrane helix</keyword>
<protein>
    <submittedName>
        <fullName evidence="2">DUF998 domain-containing protein</fullName>
    </submittedName>
</protein>
<gene>
    <name evidence="2" type="ORF">ACFSKW_52635</name>
</gene>
<sequence>MHGPARAGLAAVAAGAVVIVGLDVAYLGEINPLRRTISEHGLGDQGWIFGLGVALLAVGSLAIGVSLLRRRLAGALGLVALAGWSLGLLVVAWFPKHDWSVGPSVSGSIHRVGSFVAFLCLPVAAMLIARTWRRRPRAALAAFLLGGASLLWVAGIATMIAIGNSNGMAWWRVMPLGLVERGLAVTEVGALIALGVWAASRAVSNGPAPLRTADVTAGRATEARG</sequence>
<keyword evidence="1" id="KW-0472">Membrane</keyword>
<organism evidence="2 3">
    <name type="scientific">Nonomuraea mangrovi</name>
    <dbReference type="NCBI Taxonomy" id="2316207"/>
    <lineage>
        <taxon>Bacteria</taxon>
        <taxon>Bacillati</taxon>
        <taxon>Actinomycetota</taxon>
        <taxon>Actinomycetes</taxon>
        <taxon>Streptosporangiales</taxon>
        <taxon>Streptosporangiaceae</taxon>
        <taxon>Nonomuraea</taxon>
    </lineage>
</organism>
<dbReference type="Proteomes" id="UP001597368">
    <property type="component" value="Unassembled WGS sequence"/>
</dbReference>
<dbReference type="InterPro" id="IPR009339">
    <property type="entry name" value="DUF998"/>
</dbReference>
<dbReference type="EMBL" id="JBHUFV010000105">
    <property type="protein sequence ID" value="MFD1940136.1"/>
    <property type="molecule type" value="Genomic_DNA"/>
</dbReference>
<evidence type="ECO:0000313" key="2">
    <source>
        <dbReference type="EMBL" id="MFD1940136.1"/>
    </source>
</evidence>
<keyword evidence="1" id="KW-0812">Transmembrane</keyword>
<evidence type="ECO:0000256" key="1">
    <source>
        <dbReference type="SAM" id="Phobius"/>
    </source>
</evidence>
<reference evidence="3" key="1">
    <citation type="journal article" date="2019" name="Int. J. Syst. Evol. Microbiol.">
        <title>The Global Catalogue of Microorganisms (GCM) 10K type strain sequencing project: providing services to taxonomists for standard genome sequencing and annotation.</title>
        <authorList>
            <consortium name="The Broad Institute Genomics Platform"/>
            <consortium name="The Broad Institute Genome Sequencing Center for Infectious Disease"/>
            <person name="Wu L."/>
            <person name="Ma J."/>
        </authorList>
    </citation>
    <scope>NUCLEOTIDE SEQUENCE [LARGE SCALE GENOMIC DNA]</scope>
    <source>
        <strain evidence="3">ICMP 6774ER</strain>
    </source>
</reference>
<keyword evidence="3" id="KW-1185">Reference proteome</keyword>